<evidence type="ECO:0000313" key="2">
    <source>
        <dbReference type="Proteomes" id="UP000515746"/>
    </source>
</evidence>
<proteinExistence type="predicted"/>
<dbReference type="Gene3D" id="2.150.10.10">
    <property type="entry name" value="Serralysin-like metalloprotease, C-terminal"/>
    <property type="match status" value="1"/>
</dbReference>
<dbReference type="Proteomes" id="UP000515746">
    <property type="component" value="Segment"/>
</dbReference>
<protein>
    <submittedName>
        <fullName evidence="1">Uncharacterized protein</fullName>
    </submittedName>
</protein>
<organism evidence="1 2">
    <name type="scientific">Ralstonia phage Hyacinthe</name>
    <dbReference type="NCBI Taxonomy" id="2759731"/>
    <lineage>
        <taxon>Viruses</taxon>
        <taxon>Duplodnaviria</taxon>
        <taxon>Heunggongvirae</taxon>
        <taxon>Uroviricota</taxon>
        <taxon>Caudoviricetes</taxon>
        <taxon>Rahariannevirus</taxon>
        <taxon>Rahariannevirus raharianne</taxon>
    </lineage>
</organism>
<dbReference type="EMBL" id="MT740743">
    <property type="protein sequence ID" value="QMV33461.1"/>
    <property type="molecule type" value="Genomic_DNA"/>
</dbReference>
<name>A0A7G5BAY8_9CAUD</name>
<dbReference type="InterPro" id="IPR011049">
    <property type="entry name" value="Serralysin-like_metalloprot_C"/>
</dbReference>
<sequence>MKRLIFAFFFCISAHTNAQFVSGQVLTASGLNAALSQKIQASDLSNSSDPTKGAALIGYGSGTVASALNANALQFVTAAGAANIKPNTAYSYILPTASAATITGGGDGTNMQLVGYTHNRQEFAGPGSSFTYNYPPSNSDPSTLRLFKAGTDGAGTLTTLVWTTSGSPTGTQWNGTIGGGTVSITTGTALLTGETLIVEDPNAVTATTGQAPSYSSIHGAYDGSIQSGLMQHIIASAHSRIYDRDGVGGHNGIILGSFHRITGPGAYNGILFGTGSEVSGSATNGSMVLGGIYSKNTGTTSVALACERCKVSSTYAIAQGQSQNVSGTASGALGRGNTVSAANALATGQNGLISGDNSTGHGNSYSLTHSYTFNAAGYKTRSIAAGDVILWGYRDTSAGYAGGSAGSNPVIQDHRLYWNGYWTDTSSHLITNAIDETTTDIPITAGAVTLYRIRVTARGGSLRGGAWIMTCAVQAPSSLSSGTPATLIGGACTSDFSQVDSGLGTSSNAAGVSVAINSSTGAGLQVTAKQRADTAVATKWAAVIEVLEVN</sequence>
<evidence type="ECO:0000313" key="1">
    <source>
        <dbReference type="EMBL" id="QMV33461.1"/>
    </source>
</evidence>
<accession>A0A7G5BAY8</accession>
<gene>
    <name evidence="1" type="ORF">8G_00029</name>
</gene>
<reference evidence="1 2" key="1">
    <citation type="submission" date="2020-07" db="EMBL/GenBank/DDBJ databases">
        <title>Ralstonia phages.</title>
        <authorList>
            <person name="Trotereau A."/>
            <person name="Boyer C."/>
            <person name="Torres-Barcelo C."/>
        </authorList>
    </citation>
    <scope>NUCLEOTIDE SEQUENCE [LARGE SCALE GENOMIC DNA]</scope>
</reference>